<dbReference type="EMBL" id="CAMKVN010014379">
    <property type="protein sequence ID" value="CAI2196507.1"/>
    <property type="molecule type" value="Genomic_DNA"/>
</dbReference>
<proteinExistence type="predicted"/>
<dbReference type="OrthoDB" id="2433189at2759"/>
<evidence type="ECO:0000313" key="1">
    <source>
        <dbReference type="EMBL" id="CAI2196507.1"/>
    </source>
</evidence>
<name>A0A9W4X249_9GLOM</name>
<dbReference type="Proteomes" id="UP001153678">
    <property type="component" value="Unassembled WGS sequence"/>
</dbReference>
<gene>
    <name evidence="1" type="ORF">FWILDA_LOCUS17615</name>
</gene>
<feature type="non-terminal residue" evidence="1">
    <location>
        <position position="1"/>
    </location>
</feature>
<accession>A0A9W4X249</accession>
<comment type="caution">
    <text evidence="1">The sequence shown here is derived from an EMBL/GenBank/DDBJ whole genome shotgun (WGS) entry which is preliminary data.</text>
</comment>
<protein>
    <submittedName>
        <fullName evidence="1">14790_t:CDS:1</fullName>
    </submittedName>
</protein>
<sequence length="149" mass="17449">MFKDCANCGQHKQIPPTETLCYACREKEEGNNMTRIEAIQKPTQAKEIDASEKDYLFYIADPGTTNEIKKMEIYSPSKGTEERTRLFQDAKEEFSELRRIYGIRHLTSKKEDRQNNPEIELNEAQFIALERDKQRERLKSIKEVESKGL</sequence>
<keyword evidence="2" id="KW-1185">Reference proteome</keyword>
<organism evidence="1 2">
    <name type="scientific">Funneliformis geosporum</name>
    <dbReference type="NCBI Taxonomy" id="1117311"/>
    <lineage>
        <taxon>Eukaryota</taxon>
        <taxon>Fungi</taxon>
        <taxon>Fungi incertae sedis</taxon>
        <taxon>Mucoromycota</taxon>
        <taxon>Glomeromycotina</taxon>
        <taxon>Glomeromycetes</taxon>
        <taxon>Glomerales</taxon>
        <taxon>Glomeraceae</taxon>
        <taxon>Funneliformis</taxon>
    </lineage>
</organism>
<reference evidence="1" key="1">
    <citation type="submission" date="2022-08" db="EMBL/GenBank/DDBJ databases">
        <authorList>
            <person name="Kallberg Y."/>
            <person name="Tangrot J."/>
            <person name="Rosling A."/>
        </authorList>
    </citation>
    <scope>NUCLEOTIDE SEQUENCE</scope>
    <source>
        <strain evidence="1">Wild A</strain>
    </source>
</reference>
<evidence type="ECO:0000313" key="2">
    <source>
        <dbReference type="Proteomes" id="UP001153678"/>
    </source>
</evidence>
<dbReference type="AlphaFoldDB" id="A0A9W4X249"/>